<dbReference type="Proteomes" id="UP000756346">
    <property type="component" value="Unassembled WGS sequence"/>
</dbReference>
<comment type="subcellular location">
    <subcellularLocation>
        <location evidence="1">Nucleus</location>
    </subcellularLocation>
</comment>
<dbReference type="SMART" id="SM00479">
    <property type="entry name" value="EXOIII"/>
    <property type="match status" value="1"/>
</dbReference>
<dbReference type="OrthoDB" id="206335at2759"/>
<feature type="compositionally biased region" description="Basic residues" evidence="7">
    <location>
        <begin position="70"/>
        <end position="80"/>
    </location>
</feature>
<dbReference type="InterPro" id="IPR047021">
    <property type="entry name" value="REXO1/3/4-like"/>
</dbReference>
<feature type="region of interest" description="Disordered" evidence="7">
    <location>
        <begin position="1"/>
        <end position="87"/>
    </location>
</feature>
<evidence type="ECO:0000256" key="3">
    <source>
        <dbReference type="ARBA" id="ARBA00022722"/>
    </source>
</evidence>
<keyword evidence="5" id="KW-0269">Exonuclease</keyword>
<gene>
    <name evidence="9" type="ORF">B0I36DRAFT_317190</name>
</gene>
<evidence type="ECO:0000256" key="6">
    <source>
        <dbReference type="ARBA" id="ARBA00023242"/>
    </source>
</evidence>
<dbReference type="PANTHER" id="PTHR12801">
    <property type="entry name" value="RNA EXONUCLEASE REXO1 / RECO3 FAMILY MEMBER-RELATED"/>
    <property type="match status" value="1"/>
</dbReference>
<keyword evidence="6" id="KW-0539">Nucleus</keyword>
<feature type="non-terminal residue" evidence="9">
    <location>
        <position position="703"/>
    </location>
</feature>
<evidence type="ECO:0000256" key="1">
    <source>
        <dbReference type="ARBA" id="ARBA00004123"/>
    </source>
</evidence>
<evidence type="ECO:0000256" key="2">
    <source>
        <dbReference type="ARBA" id="ARBA00006357"/>
    </source>
</evidence>
<dbReference type="RefSeq" id="XP_046014993.1">
    <property type="nucleotide sequence ID" value="XM_046153128.1"/>
</dbReference>
<organism evidence="9 10">
    <name type="scientific">Microdochium trichocladiopsis</name>
    <dbReference type="NCBI Taxonomy" id="1682393"/>
    <lineage>
        <taxon>Eukaryota</taxon>
        <taxon>Fungi</taxon>
        <taxon>Dikarya</taxon>
        <taxon>Ascomycota</taxon>
        <taxon>Pezizomycotina</taxon>
        <taxon>Sordariomycetes</taxon>
        <taxon>Xylariomycetidae</taxon>
        <taxon>Xylariales</taxon>
        <taxon>Microdochiaceae</taxon>
        <taxon>Microdochium</taxon>
    </lineage>
</organism>
<evidence type="ECO:0000313" key="10">
    <source>
        <dbReference type="Proteomes" id="UP000756346"/>
    </source>
</evidence>
<evidence type="ECO:0000256" key="5">
    <source>
        <dbReference type="ARBA" id="ARBA00022839"/>
    </source>
</evidence>
<dbReference type="GO" id="GO:0004527">
    <property type="term" value="F:exonuclease activity"/>
    <property type="evidence" value="ECO:0007669"/>
    <property type="project" value="UniProtKB-KW"/>
</dbReference>
<accession>A0A9P8YBH4</accession>
<evidence type="ECO:0000259" key="8">
    <source>
        <dbReference type="SMART" id="SM00479"/>
    </source>
</evidence>
<dbReference type="InterPro" id="IPR013520">
    <property type="entry name" value="Ribonucl_H"/>
</dbReference>
<dbReference type="InterPro" id="IPR034922">
    <property type="entry name" value="REX1-like_exo"/>
</dbReference>
<sequence length="703" mass="78138">MAQIHVPTVTTDLQSSIPAQAHIPTPDLLPSEPAKIEPTHNDSSTASDGSLKRSAPHDEEDEGWETVDRRSKKLKKPKKVPPKDSSNYPSITFNYNAKLQSKIALDHLRNLILYIFAEGVAPQWVSISHRPQFRKLVAIMVPGLEEAMFKQDVDFSTYNDVAANVGQSRVLTSPDDYYPRLLKKDELPDILKDFADMFPHLWPVRTPGSEKFGTMRSPMGTMLTAPAEQSKEDKRAKGVQHAKEPRGWKDDRTRVTEFLTMAEDFQSNGYVLHPACLPADRRQDFQPLPGWVYTRINSLEDGDVPEEHIQQGSITAGRTILALDCEMCVTGPDEYSLTRISLVNWDGSIVMDELVKPDKPIIDYVTRFSGITEEMLAPVTTTLVDIQTKLLDILHQHTILIGHSLDSDLKALRLSHPFVIDTAIIYPHARGPPLKNSLKFLTQRFLKREIQKGAAGHDSVEDAKACLDLVRQKCEKGKSWGNHESQGENLFRRLHRTGKAYRANGGADATGGKAVGKTSAMVDWGDPMKGAGAASTFPIGCQSDEDVVNGISRAVHGDPVAERIPAGGVDFVFARFRELEAFQGWWNRNREIDGTPSSALQPPDFSSMNGNGMTLETCLRNLAARIKRVHDLLPPCTGFIVFSGSGDPREMSRLQAMQAQFKKEYNTPGNKWDELTVKWTDREDQALKKAVGVARNGIGFIGV</sequence>
<reference evidence="9" key="1">
    <citation type="journal article" date="2021" name="Nat. Commun.">
        <title>Genetic determinants of endophytism in the Arabidopsis root mycobiome.</title>
        <authorList>
            <person name="Mesny F."/>
            <person name="Miyauchi S."/>
            <person name="Thiergart T."/>
            <person name="Pickel B."/>
            <person name="Atanasova L."/>
            <person name="Karlsson M."/>
            <person name="Huettel B."/>
            <person name="Barry K.W."/>
            <person name="Haridas S."/>
            <person name="Chen C."/>
            <person name="Bauer D."/>
            <person name="Andreopoulos W."/>
            <person name="Pangilinan J."/>
            <person name="LaButti K."/>
            <person name="Riley R."/>
            <person name="Lipzen A."/>
            <person name="Clum A."/>
            <person name="Drula E."/>
            <person name="Henrissat B."/>
            <person name="Kohler A."/>
            <person name="Grigoriev I.V."/>
            <person name="Martin F.M."/>
            <person name="Hacquard S."/>
        </authorList>
    </citation>
    <scope>NUCLEOTIDE SEQUENCE</scope>
    <source>
        <strain evidence="9">MPI-CAGE-CH-0230</strain>
    </source>
</reference>
<proteinExistence type="inferred from homology"/>
<dbReference type="GO" id="GO:0003676">
    <property type="term" value="F:nucleic acid binding"/>
    <property type="evidence" value="ECO:0007669"/>
    <property type="project" value="InterPro"/>
</dbReference>
<dbReference type="AlphaFoldDB" id="A0A9P8YBH4"/>
<dbReference type="InterPro" id="IPR036397">
    <property type="entry name" value="RNaseH_sf"/>
</dbReference>
<dbReference type="FunFam" id="3.30.420.10:FF:000019">
    <property type="entry name" value="RNA exonuclease NEF-sp"/>
    <property type="match status" value="1"/>
</dbReference>
<evidence type="ECO:0000256" key="7">
    <source>
        <dbReference type="SAM" id="MobiDB-lite"/>
    </source>
</evidence>
<feature type="compositionally biased region" description="Basic and acidic residues" evidence="7">
    <location>
        <begin position="229"/>
        <end position="247"/>
    </location>
</feature>
<keyword evidence="4" id="KW-0378">Hydrolase</keyword>
<feature type="domain" description="Exonuclease" evidence="8">
    <location>
        <begin position="319"/>
        <end position="479"/>
    </location>
</feature>
<dbReference type="GeneID" id="70182674"/>
<feature type="compositionally biased region" description="Polar residues" evidence="7">
    <location>
        <begin position="8"/>
        <end position="18"/>
    </location>
</feature>
<dbReference type="PANTHER" id="PTHR12801:SF115">
    <property type="entry name" value="FI18136P1-RELATED"/>
    <property type="match status" value="1"/>
</dbReference>
<name>A0A9P8YBH4_9PEZI</name>
<evidence type="ECO:0000256" key="4">
    <source>
        <dbReference type="ARBA" id="ARBA00022801"/>
    </source>
</evidence>
<evidence type="ECO:0000313" key="9">
    <source>
        <dbReference type="EMBL" id="KAH7034900.1"/>
    </source>
</evidence>
<dbReference type="CDD" id="cd06145">
    <property type="entry name" value="REX1_like"/>
    <property type="match status" value="1"/>
</dbReference>
<feature type="region of interest" description="Disordered" evidence="7">
    <location>
        <begin position="226"/>
        <end position="247"/>
    </location>
</feature>
<keyword evidence="3" id="KW-0540">Nuclease</keyword>
<comment type="similarity">
    <text evidence="2">Belongs to the REXO1/REXO3 family.</text>
</comment>
<dbReference type="Gene3D" id="3.30.420.10">
    <property type="entry name" value="Ribonuclease H-like superfamily/Ribonuclease H"/>
    <property type="match status" value="1"/>
</dbReference>
<dbReference type="EMBL" id="JAGTJQ010000003">
    <property type="protein sequence ID" value="KAH7034900.1"/>
    <property type="molecule type" value="Genomic_DNA"/>
</dbReference>
<protein>
    <recommendedName>
        <fullName evidence="8">Exonuclease domain-containing protein</fullName>
    </recommendedName>
</protein>
<keyword evidence="10" id="KW-1185">Reference proteome</keyword>
<dbReference type="SUPFAM" id="SSF53098">
    <property type="entry name" value="Ribonuclease H-like"/>
    <property type="match status" value="1"/>
</dbReference>
<dbReference type="Pfam" id="PF00929">
    <property type="entry name" value="RNase_T"/>
    <property type="match status" value="1"/>
</dbReference>
<comment type="caution">
    <text evidence="9">The sequence shown here is derived from an EMBL/GenBank/DDBJ whole genome shotgun (WGS) entry which is preliminary data.</text>
</comment>
<dbReference type="GO" id="GO:0005634">
    <property type="term" value="C:nucleus"/>
    <property type="evidence" value="ECO:0007669"/>
    <property type="project" value="UniProtKB-SubCell"/>
</dbReference>
<dbReference type="InterPro" id="IPR012337">
    <property type="entry name" value="RNaseH-like_sf"/>
</dbReference>